<dbReference type="EnsemblPlants" id="PNT73718">
    <property type="protein sequence ID" value="PNT73718"/>
    <property type="gene ID" value="BRADI_1g00361v3"/>
</dbReference>
<feature type="compositionally biased region" description="Pro residues" evidence="1">
    <location>
        <begin position="100"/>
        <end position="114"/>
    </location>
</feature>
<evidence type="ECO:0000313" key="2">
    <source>
        <dbReference type="EMBL" id="PNT73718.1"/>
    </source>
</evidence>
<accession>A0A2K2DHF9</accession>
<keyword evidence="4" id="KW-1185">Reference proteome</keyword>
<feature type="compositionally biased region" description="Low complexity" evidence="1">
    <location>
        <begin position="90"/>
        <end position="99"/>
    </location>
</feature>
<evidence type="ECO:0000313" key="4">
    <source>
        <dbReference type="Proteomes" id="UP000008810"/>
    </source>
</evidence>
<reference evidence="2" key="2">
    <citation type="submission" date="2017-06" db="EMBL/GenBank/DDBJ databases">
        <title>WGS assembly of Brachypodium distachyon.</title>
        <authorList>
            <consortium name="The International Brachypodium Initiative"/>
            <person name="Lucas S."/>
            <person name="Harmon-Smith M."/>
            <person name="Lail K."/>
            <person name="Tice H."/>
            <person name="Grimwood J."/>
            <person name="Bruce D."/>
            <person name="Barry K."/>
            <person name="Shu S."/>
            <person name="Lindquist E."/>
            <person name="Wang M."/>
            <person name="Pitluck S."/>
            <person name="Vogel J.P."/>
            <person name="Garvin D.F."/>
            <person name="Mockler T.C."/>
            <person name="Schmutz J."/>
            <person name="Rokhsar D."/>
            <person name="Bevan M.W."/>
        </authorList>
    </citation>
    <scope>NUCLEOTIDE SEQUENCE</scope>
    <source>
        <strain evidence="2">Bd21</strain>
    </source>
</reference>
<name>A0A2K2DHF9_BRADI</name>
<gene>
    <name evidence="2" type="ORF">BRADI_1g00361v3</name>
</gene>
<sequence>MTHRKKGNKERKGLASDAIHVPIRSIYRWTLDSLLVAPRLASINSCAVDTSFARPRNPSIQIISDAFLHLPPATPRYPSAEPLRLWPSAAASTPSVASVPPEPSRSPPRLPPQPRRALRRPSLTPVVPPLPTD</sequence>
<evidence type="ECO:0000313" key="3">
    <source>
        <dbReference type="EnsemblPlants" id="PNT73718"/>
    </source>
</evidence>
<evidence type="ECO:0000256" key="1">
    <source>
        <dbReference type="SAM" id="MobiDB-lite"/>
    </source>
</evidence>
<reference evidence="3" key="3">
    <citation type="submission" date="2018-08" db="UniProtKB">
        <authorList>
            <consortium name="EnsemblPlants"/>
        </authorList>
    </citation>
    <scope>IDENTIFICATION</scope>
    <source>
        <strain evidence="3">cv. Bd21</strain>
    </source>
</reference>
<dbReference type="Gramene" id="PNT73718">
    <property type="protein sequence ID" value="PNT73718"/>
    <property type="gene ID" value="BRADI_1g00361v3"/>
</dbReference>
<protein>
    <submittedName>
        <fullName evidence="2 3">Uncharacterized protein</fullName>
    </submittedName>
</protein>
<proteinExistence type="predicted"/>
<dbReference type="InParanoid" id="A0A2K2DHF9"/>
<feature type="region of interest" description="Disordered" evidence="1">
    <location>
        <begin position="90"/>
        <end position="133"/>
    </location>
</feature>
<reference evidence="2 3" key="1">
    <citation type="journal article" date="2010" name="Nature">
        <title>Genome sequencing and analysis of the model grass Brachypodium distachyon.</title>
        <authorList>
            <consortium name="International Brachypodium Initiative"/>
        </authorList>
    </citation>
    <scope>NUCLEOTIDE SEQUENCE [LARGE SCALE GENOMIC DNA]</scope>
    <source>
        <strain evidence="2 3">Bd21</strain>
    </source>
</reference>
<dbReference type="AlphaFoldDB" id="A0A2K2DHF9"/>
<dbReference type="Proteomes" id="UP000008810">
    <property type="component" value="Chromosome 1"/>
</dbReference>
<dbReference type="EMBL" id="CM000880">
    <property type="protein sequence ID" value="PNT73718.1"/>
    <property type="molecule type" value="Genomic_DNA"/>
</dbReference>
<organism evidence="2">
    <name type="scientific">Brachypodium distachyon</name>
    <name type="common">Purple false brome</name>
    <name type="synonym">Trachynia distachya</name>
    <dbReference type="NCBI Taxonomy" id="15368"/>
    <lineage>
        <taxon>Eukaryota</taxon>
        <taxon>Viridiplantae</taxon>
        <taxon>Streptophyta</taxon>
        <taxon>Embryophyta</taxon>
        <taxon>Tracheophyta</taxon>
        <taxon>Spermatophyta</taxon>
        <taxon>Magnoliopsida</taxon>
        <taxon>Liliopsida</taxon>
        <taxon>Poales</taxon>
        <taxon>Poaceae</taxon>
        <taxon>BOP clade</taxon>
        <taxon>Pooideae</taxon>
        <taxon>Stipodae</taxon>
        <taxon>Brachypodieae</taxon>
        <taxon>Brachypodium</taxon>
    </lineage>
</organism>